<dbReference type="GO" id="GO:0005506">
    <property type="term" value="F:iron ion binding"/>
    <property type="evidence" value="ECO:0007669"/>
    <property type="project" value="TreeGrafter"/>
</dbReference>
<dbReference type="GO" id="GO:0051604">
    <property type="term" value="P:protein maturation"/>
    <property type="evidence" value="ECO:0007669"/>
    <property type="project" value="TreeGrafter"/>
</dbReference>
<protein>
    <submittedName>
        <fullName evidence="2">HypC/HybG/HupF family hydrogenase formation chaperone</fullName>
    </submittedName>
</protein>
<dbReference type="Pfam" id="PF01455">
    <property type="entry name" value="HupF_HypC"/>
    <property type="match status" value="1"/>
</dbReference>
<dbReference type="EMBL" id="DXAQ01000121">
    <property type="protein sequence ID" value="HIZ89836.1"/>
    <property type="molecule type" value="Genomic_DNA"/>
</dbReference>
<evidence type="ECO:0000313" key="2">
    <source>
        <dbReference type="EMBL" id="HIZ89836.1"/>
    </source>
</evidence>
<dbReference type="Gene3D" id="2.30.30.140">
    <property type="match status" value="1"/>
</dbReference>
<dbReference type="InterPro" id="IPR001109">
    <property type="entry name" value="Hydrogenase_HupF/HypC"/>
</dbReference>
<proteinExistence type="inferred from homology"/>
<accession>A0A9D2GV66</accession>
<organism evidence="2 3">
    <name type="scientific">Candidatus Mucispirillum faecigallinarum</name>
    <dbReference type="NCBI Taxonomy" id="2838699"/>
    <lineage>
        <taxon>Bacteria</taxon>
        <taxon>Pseudomonadati</taxon>
        <taxon>Deferribacterota</taxon>
        <taxon>Deferribacteres</taxon>
        <taxon>Deferribacterales</taxon>
        <taxon>Mucispirillaceae</taxon>
        <taxon>Mucispirillum</taxon>
    </lineage>
</organism>
<name>A0A9D2GV66_9BACT</name>
<dbReference type="AlphaFoldDB" id="A0A9D2GV66"/>
<reference evidence="2" key="2">
    <citation type="submission" date="2021-04" db="EMBL/GenBank/DDBJ databases">
        <authorList>
            <person name="Gilroy R."/>
        </authorList>
    </citation>
    <scope>NUCLEOTIDE SEQUENCE</scope>
    <source>
        <strain evidence="2">ChiW4-1371</strain>
    </source>
</reference>
<evidence type="ECO:0000313" key="3">
    <source>
        <dbReference type="Proteomes" id="UP000824176"/>
    </source>
</evidence>
<dbReference type="GO" id="GO:1902670">
    <property type="term" value="F:carbon dioxide binding"/>
    <property type="evidence" value="ECO:0007669"/>
    <property type="project" value="TreeGrafter"/>
</dbReference>
<comment type="caution">
    <text evidence="2">The sequence shown here is derived from an EMBL/GenBank/DDBJ whole genome shotgun (WGS) entry which is preliminary data.</text>
</comment>
<comment type="similarity">
    <text evidence="1">Belongs to the HupF/HypC family.</text>
</comment>
<dbReference type="PANTHER" id="PTHR35177">
    <property type="entry name" value="HYDROGENASE MATURATION FACTOR HYBG"/>
    <property type="match status" value="1"/>
</dbReference>
<dbReference type="Proteomes" id="UP000824176">
    <property type="component" value="Unassembled WGS sequence"/>
</dbReference>
<dbReference type="PANTHER" id="PTHR35177:SF2">
    <property type="entry name" value="HYDROGENASE MATURATION FACTOR HYBG"/>
    <property type="match status" value="1"/>
</dbReference>
<dbReference type="SUPFAM" id="SSF159127">
    <property type="entry name" value="HupF/HypC-like"/>
    <property type="match status" value="1"/>
</dbReference>
<evidence type="ECO:0000256" key="1">
    <source>
        <dbReference type="ARBA" id="ARBA00006018"/>
    </source>
</evidence>
<sequence length="77" mass="8524">MCLGFPGLIEKLDMHVATVDVAGTKREISTIFLGDDVKVGDWVVVHAGFAISKIDEKEAKETLEFLLDYTDESKHSI</sequence>
<dbReference type="PRINTS" id="PR00445">
    <property type="entry name" value="HUPFHYPC"/>
</dbReference>
<dbReference type="FunFam" id="2.30.30.140:FF:000022">
    <property type="entry name" value="Hydrogenase assembly chaperone HybG"/>
    <property type="match status" value="1"/>
</dbReference>
<dbReference type="NCBIfam" id="TIGR00074">
    <property type="entry name" value="hypC_hupF"/>
    <property type="match status" value="1"/>
</dbReference>
<gene>
    <name evidence="2" type="ORF">H9804_07810</name>
</gene>
<reference evidence="2" key="1">
    <citation type="journal article" date="2021" name="PeerJ">
        <title>Extensive microbial diversity within the chicken gut microbiome revealed by metagenomics and culture.</title>
        <authorList>
            <person name="Gilroy R."/>
            <person name="Ravi A."/>
            <person name="Getino M."/>
            <person name="Pursley I."/>
            <person name="Horton D.L."/>
            <person name="Alikhan N.F."/>
            <person name="Baker D."/>
            <person name="Gharbi K."/>
            <person name="Hall N."/>
            <person name="Watson M."/>
            <person name="Adriaenssens E.M."/>
            <person name="Foster-Nyarko E."/>
            <person name="Jarju S."/>
            <person name="Secka A."/>
            <person name="Antonio M."/>
            <person name="Oren A."/>
            <person name="Chaudhuri R.R."/>
            <person name="La Ragione R."/>
            <person name="Hildebrand F."/>
            <person name="Pallen M.J."/>
        </authorList>
    </citation>
    <scope>NUCLEOTIDE SEQUENCE</scope>
    <source>
        <strain evidence="2">ChiW4-1371</strain>
    </source>
</reference>